<dbReference type="Gene3D" id="3.80.10.10">
    <property type="entry name" value="Ribonuclease Inhibitor"/>
    <property type="match status" value="1"/>
</dbReference>
<dbReference type="AlphaFoldDB" id="A0A9D5AUA6"/>
<evidence type="ECO:0000313" key="1">
    <source>
        <dbReference type="EMBL" id="KAI5422123.1"/>
    </source>
</evidence>
<dbReference type="InterPro" id="IPR045203">
    <property type="entry name" value="RanGAP1/2"/>
</dbReference>
<feature type="non-terminal residue" evidence="1">
    <location>
        <position position="1"/>
    </location>
</feature>
<dbReference type="SUPFAM" id="SSF52047">
    <property type="entry name" value="RNI-like"/>
    <property type="match status" value="1"/>
</dbReference>
<dbReference type="Pfam" id="PF13516">
    <property type="entry name" value="LRR_6"/>
    <property type="match status" value="2"/>
</dbReference>
<sequence length="131" mass="13872">NMFGVEAGLALSKVIPAFVGLKEIYLSYLNLEDDGAEALANALKESTPSLEILDMAGNDITAKAAVSVAAHISSKQFLTKLNLSENELKDEAGLALSKVIPAFVGLKEIYLSYLNLEDDGAEALANALKES</sequence>
<dbReference type="InterPro" id="IPR001611">
    <property type="entry name" value="Leu-rich_rpt"/>
</dbReference>
<protein>
    <submittedName>
        <fullName evidence="1">Uncharacterized protein</fullName>
    </submittedName>
</protein>
<keyword evidence="2" id="KW-1185">Reference proteome</keyword>
<reference evidence="1 2" key="1">
    <citation type="journal article" date="2022" name="Nat. Genet.">
        <title>Improved pea reference genome and pan-genome highlight genomic features and evolutionary characteristics.</title>
        <authorList>
            <person name="Yang T."/>
            <person name="Liu R."/>
            <person name="Luo Y."/>
            <person name="Hu S."/>
            <person name="Wang D."/>
            <person name="Wang C."/>
            <person name="Pandey M.K."/>
            <person name="Ge S."/>
            <person name="Xu Q."/>
            <person name="Li N."/>
            <person name="Li G."/>
            <person name="Huang Y."/>
            <person name="Saxena R.K."/>
            <person name="Ji Y."/>
            <person name="Li M."/>
            <person name="Yan X."/>
            <person name="He Y."/>
            <person name="Liu Y."/>
            <person name="Wang X."/>
            <person name="Xiang C."/>
            <person name="Varshney R.K."/>
            <person name="Ding H."/>
            <person name="Gao S."/>
            <person name="Zong X."/>
        </authorList>
    </citation>
    <scope>NUCLEOTIDE SEQUENCE [LARGE SCALE GENOMIC DNA]</scope>
    <source>
        <strain evidence="1 2">cv. Zhongwan 6</strain>
    </source>
</reference>
<dbReference type="EMBL" id="JAMSHJ010000004">
    <property type="protein sequence ID" value="KAI5422123.1"/>
    <property type="molecule type" value="Genomic_DNA"/>
</dbReference>
<dbReference type="InterPro" id="IPR032675">
    <property type="entry name" value="LRR_dom_sf"/>
</dbReference>
<comment type="caution">
    <text evidence="1">The sequence shown here is derived from an EMBL/GenBank/DDBJ whole genome shotgun (WGS) entry which is preliminary data.</text>
</comment>
<feature type="non-terminal residue" evidence="1">
    <location>
        <position position="131"/>
    </location>
</feature>
<name>A0A9D5AUA6_PEA</name>
<evidence type="ECO:0000313" key="2">
    <source>
        <dbReference type="Proteomes" id="UP001058974"/>
    </source>
</evidence>
<organism evidence="1 2">
    <name type="scientific">Pisum sativum</name>
    <name type="common">Garden pea</name>
    <name type="synonym">Lathyrus oleraceus</name>
    <dbReference type="NCBI Taxonomy" id="3888"/>
    <lineage>
        <taxon>Eukaryota</taxon>
        <taxon>Viridiplantae</taxon>
        <taxon>Streptophyta</taxon>
        <taxon>Embryophyta</taxon>
        <taxon>Tracheophyta</taxon>
        <taxon>Spermatophyta</taxon>
        <taxon>Magnoliopsida</taxon>
        <taxon>eudicotyledons</taxon>
        <taxon>Gunneridae</taxon>
        <taxon>Pentapetalae</taxon>
        <taxon>rosids</taxon>
        <taxon>fabids</taxon>
        <taxon>Fabales</taxon>
        <taxon>Fabaceae</taxon>
        <taxon>Papilionoideae</taxon>
        <taxon>50 kb inversion clade</taxon>
        <taxon>NPAAA clade</taxon>
        <taxon>Hologalegina</taxon>
        <taxon>IRL clade</taxon>
        <taxon>Fabeae</taxon>
        <taxon>Lathyrus</taxon>
    </lineage>
</organism>
<proteinExistence type="predicted"/>
<accession>A0A9D5AUA6</accession>
<dbReference type="Proteomes" id="UP001058974">
    <property type="component" value="Chromosome 4"/>
</dbReference>
<dbReference type="GO" id="GO:0005096">
    <property type="term" value="F:GTPase activator activity"/>
    <property type="evidence" value="ECO:0007669"/>
    <property type="project" value="InterPro"/>
</dbReference>
<dbReference type="SMART" id="SM00368">
    <property type="entry name" value="LRR_RI"/>
    <property type="match status" value="4"/>
</dbReference>
<dbReference type="Gramene" id="Psat04G0554100-T1">
    <property type="protein sequence ID" value="KAI5422123.1"/>
    <property type="gene ID" value="KIW84_045541"/>
</dbReference>
<dbReference type="PANTHER" id="PTHR46761:SF2">
    <property type="entry name" value="RAN GTPASE-ACTIVATING PROTEIN 1"/>
    <property type="match status" value="1"/>
</dbReference>
<dbReference type="PANTHER" id="PTHR46761">
    <property type="entry name" value="RAN GTPASE-ACTIVATING PROTEIN 1"/>
    <property type="match status" value="1"/>
</dbReference>
<gene>
    <name evidence="1" type="ORF">KIW84_045541</name>
</gene>